<keyword evidence="4 6" id="KW-0413">Isomerase</keyword>
<dbReference type="CDD" id="cd05247">
    <property type="entry name" value="UDP_G4E_1_SDR_e"/>
    <property type="match status" value="1"/>
</dbReference>
<dbReference type="InterPro" id="IPR016040">
    <property type="entry name" value="NAD(P)-bd_dom"/>
</dbReference>
<dbReference type="NCBIfam" id="TIGR01179">
    <property type="entry name" value="galE"/>
    <property type="match status" value="1"/>
</dbReference>
<evidence type="ECO:0000256" key="2">
    <source>
        <dbReference type="ARBA" id="ARBA00007637"/>
    </source>
</evidence>
<dbReference type="PANTHER" id="PTHR43725">
    <property type="entry name" value="UDP-GLUCOSE 4-EPIMERASE"/>
    <property type="match status" value="1"/>
</dbReference>
<comment type="similarity">
    <text evidence="2 6">Belongs to the NAD(P)-dependent epimerase/dehydratase family.</text>
</comment>
<protein>
    <recommendedName>
        <fullName evidence="6">UDP-glucose 4-epimerase</fullName>
        <ecNumber evidence="6">5.1.3.-</ecNumber>
    </recommendedName>
</protein>
<comment type="cofactor">
    <cofactor evidence="1 6">
        <name>NAD(+)</name>
        <dbReference type="ChEBI" id="CHEBI:57540"/>
    </cofactor>
</comment>
<keyword evidence="5 6" id="KW-0119">Carbohydrate metabolism</keyword>
<dbReference type="InterPro" id="IPR005886">
    <property type="entry name" value="UDP_G4E"/>
</dbReference>
<keyword evidence="3 6" id="KW-0520">NAD</keyword>
<evidence type="ECO:0000256" key="6">
    <source>
        <dbReference type="RuleBase" id="RU366046"/>
    </source>
</evidence>
<gene>
    <name evidence="8" type="ORF">CSSPJE1EN1_LOCUS9778</name>
</gene>
<dbReference type="EMBL" id="OZ020111">
    <property type="protein sequence ID" value="CAK9264300.1"/>
    <property type="molecule type" value="Genomic_DNA"/>
</dbReference>
<evidence type="ECO:0000256" key="5">
    <source>
        <dbReference type="ARBA" id="ARBA00023277"/>
    </source>
</evidence>
<dbReference type="Proteomes" id="UP001497444">
    <property type="component" value="Chromosome 16"/>
</dbReference>
<evidence type="ECO:0000256" key="3">
    <source>
        <dbReference type="ARBA" id="ARBA00023027"/>
    </source>
</evidence>
<dbReference type="Gene3D" id="3.90.25.10">
    <property type="entry name" value="UDP-galactose 4-epimerase, domain 1"/>
    <property type="match status" value="1"/>
</dbReference>
<organism evidence="8 9">
    <name type="scientific">Sphagnum jensenii</name>
    <dbReference type="NCBI Taxonomy" id="128206"/>
    <lineage>
        <taxon>Eukaryota</taxon>
        <taxon>Viridiplantae</taxon>
        <taxon>Streptophyta</taxon>
        <taxon>Embryophyta</taxon>
        <taxon>Bryophyta</taxon>
        <taxon>Sphagnophytina</taxon>
        <taxon>Sphagnopsida</taxon>
        <taxon>Sphagnales</taxon>
        <taxon>Sphagnaceae</taxon>
        <taxon>Sphagnum</taxon>
    </lineage>
</organism>
<sequence>MCKNLDSTLLQTLTSTISDVVAEHVLHVLVTGGAGYIGSHAALLLLENGYRVTALDNLSRGNVGAIHVLQQNAIPGRFNFIKTDLSDLEDLHSVFSKNTFDVVMHFAGFAYVGESMEEPLMYFQQNTGNVVNLLDAMRVHNVNKFIYSSTCATYGDHDEMPITEETVQVPVNPYGRSKKLAEEIIKDYSDSNPQFSAAILRYFNVIGSDPQGRLGESPLPQYRKFGRITGACIDATLGRCDSIKIFGSNFPTHDGTCVRDYVHVSDLVDAHLAALKQLRPGAVQIFNVGTGKGVSVREFIAAWIKVTGKQVKVEVHKEKRPGDYSEVYCNPSKIEEELKWKAKFTNLEDSLATAWNWHKAHPNGYAVTDEISNGKQNYDEARQNL</sequence>
<evidence type="ECO:0000256" key="1">
    <source>
        <dbReference type="ARBA" id="ARBA00001911"/>
    </source>
</evidence>
<evidence type="ECO:0000313" key="8">
    <source>
        <dbReference type="EMBL" id="CAK9264300.1"/>
    </source>
</evidence>
<comment type="pathway">
    <text evidence="6">Carbohydrate metabolism; galactose metabolism.</text>
</comment>
<dbReference type="EC" id="5.1.3.-" evidence="6"/>
<evidence type="ECO:0000259" key="7">
    <source>
        <dbReference type="Pfam" id="PF16363"/>
    </source>
</evidence>
<evidence type="ECO:0000313" key="9">
    <source>
        <dbReference type="Proteomes" id="UP001497444"/>
    </source>
</evidence>
<keyword evidence="9" id="KW-1185">Reference proteome</keyword>
<dbReference type="InterPro" id="IPR036291">
    <property type="entry name" value="NAD(P)-bd_dom_sf"/>
</dbReference>
<dbReference type="SUPFAM" id="SSF51735">
    <property type="entry name" value="NAD(P)-binding Rossmann-fold domains"/>
    <property type="match status" value="1"/>
</dbReference>
<feature type="domain" description="NAD(P)-binding" evidence="7">
    <location>
        <begin position="29"/>
        <end position="345"/>
    </location>
</feature>
<reference evidence="8" key="1">
    <citation type="submission" date="2024-02" db="EMBL/GenBank/DDBJ databases">
        <authorList>
            <consortium name="ELIXIR-Norway"/>
            <consortium name="Elixir Norway"/>
        </authorList>
    </citation>
    <scope>NUCLEOTIDE SEQUENCE</scope>
</reference>
<dbReference type="Gene3D" id="3.40.50.720">
    <property type="entry name" value="NAD(P)-binding Rossmann-like Domain"/>
    <property type="match status" value="1"/>
</dbReference>
<accession>A0ABP0WFX5</accession>
<dbReference type="PANTHER" id="PTHR43725:SF53">
    <property type="entry name" value="UDP-ARABINOSE 4-EPIMERASE 1"/>
    <property type="match status" value="1"/>
</dbReference>
<proteinExistence type="inferred from homology"/>
<name>A0ABP0WFX5_9BRYO</name>
<dbReference type="Pfam" id="PF16363">
    <property type="entry name" value="GDP_Man_Dehyd"/>
    <property type="match status" value="1"/>
</dbReference>
<evidence type="ECO:0000256" key="4">
    <source>
        <dbReference type="ARBA" id="ARBA00023235"/>
    </source>
</evidence>